<reference evidence="1" key="2">
    <citation type="submission" date="2020-06" db="EMBL/GenBank/DDBJ databases">
        <title>Helianthus annuus Genome sequencing and assembly Release 2.</title>
        <authorList>
            <person name="Gouzy J."/>
            <person name="Langlade N."/>
            <person name="Munos S."/>
        </authorList>
    </citation>
    <scope>NUCLEOTIDE SEQUENCE</scope>
    <source>
        <tissue evidence="1">Leaves</tissue>
    </source>
</reference>
<comment type="caution">
    <text evidence="1">The sequence shown here is derived from an EMBL/GenBank/DDBJ whole genome shotgun (WGS) entry which is preliminary data.</text>
</comment>
<keyword evidence="2" id="KW-1185">Reference proteome</keyword>
<protein>
    <submittedName>
        <fullName evidence="1">Uncharacterized protein</fullName>
    </submittedName>
</protein>
<dbReference type="EMBL" id="MNCJ02000331">
    <property type="protein sequence ID" value="KAF5758522.1"/>
    <property type="molecule type" value="Genomic_DNA"/>
</dbReference>
<gene>
    <name evidence="1" type="ORF">HanXRQr2_Chr16g0730181</name>
</gene>
<accession>A0A9K3DQH9</accession>
<evidence type="ECO:0000313" key="2">
    <source>
        <dbReference type="Proteomes" id="UP000215914"/>
    </source>
</evidence>
<reference evidence="1" key="1">
    <citation type="journal article" date="2017" name="Nature">
        <title>The sunflower genome provides insights into oil metabolism, flowering and Asterid evolution.</title>
        <authorList>
            <person name="Badouin H."/>
            <person name="Gouzy J."/>
            <person name="Grassa C.J."/>
            <person name="Murat F."/>
            <person name="Staton S.E."/>
            <person name="Cottret L."/>
            <person name="Lelandais-Briere C."/>
            <person name="Owens G.L."/>
            <person name="Carrere S."/>
            <person name="Mayjonade B."/>
            <person name="Legrand L."/>
            <person name="Gill N."/>
            <person name="Kane N.C."/>
            <person name="Bowers J.E."/>
            <person name="Hubner S."/>
            <person name="Bellec A."/>
            <person name="Berard A."/>
            <person name="Berges H."/>
            <person name="Blanchet N."/>
            <person name="Boniface M.C."/>
            <person name="Brunel D."/>
            <person name="Catrice O."/>
            <person name="Chaidir N."/>
            <person name="Claudel C."/>
            <person name="Donnadieu C."/>
            <person name="Faraut T."/>
            <person name="Fievet G."/>
            <person name="Helmstetter N."/>
            <person name="King M."/>
            <person name="Knapp S.J."/>
            <person name="Lai Z."/>
            <person name="Le Paslier M.C."/>
            <person name="Lippi Y."/>
            <person name="Lorenzon L."/>
            <person name="Mandel J.R."/>
            <person name="Marage G."/>
            <person name="Marchand G."/>
            <person name="Marquand E."/>
            <person name="Bret-Mestries E."/>
            <person name="Morien E."/>
            <person name="Nambeesan S."/>
            <person name="Nguyen T."/>
            <person name="Pegot-Espagnet P."/>
            <person name="Pouilly N."/>
            <person name="Raftis F."/>
            <person name="Sallet E."/>
            <person name="Schiex T."/>
            <person name="Thomas J."/>
            <person name="Vandecasteele C."/>
            <person name="Vares D."/>
            <person name="Vear F."/>
            <person name="Vautrin S."/>
            <person name="Crespi M."/>
            <person name="Mangin B."/>
            <person name="Burke J.M."/>
            <person name="Salse J."/>
            <person name="Munos S."/>
            <person name="Vincourt P."/>
            <person name="Rieseberg L.H."/>
            <person name="Langlade N.B."/>
        </authorList>
    </citation>
    <scope>NUCLEOTIDE SEQUENCE</scope>
    <source>
        <tissue evidence="1">Leaves</tissue>
    </source>
</reference>
<dbReference type="AlphaFoldDB" id="A0A9K3DQH9"/>
<proteinExistence type="predicted"/>
<dbReference type="Proteomes" id="UP000215914">
    <property type="component" value="Unassembled WGS sequence"/>
</dbReference>
<organism evidence="1 2">
    <name type="scientific">Helianthus annuus</name>
    <name type="common">Common sunflower</name>
    <dbReference type="NCBI Taxonomy" id="4232"/>
    <lineage>
        <taxon>Eukaryota</taxon>
        <taxon>Viridiplantae</taxon>
        <taxon>Streptophyta</taxon>
        <taxon>Embryophyta</taxon>
        <taxon>Tracheophyta</taxon>
        <taxon>Spermatophyta</taxon>
        <taxon>Magnoliopsida</taxon>
        <taxon>eudicotyledons</taxon>
        <taxon>Gunneridae</taxon>
        <taxon>Pentapetalae</taxon>
        <taxon>asterids</taxon>
        <taxon>campanulids</taxon>
        <taxon>Asterales</taxon>
        <taxon>Asteraceae</taxon>
        <taxon>Asteroideae</taxon>
        <taxon>Heliantheae alliance</taxon>
        <taxon>Heliantheae</taxon>
        <taxon>Helianthus</taxon>
    </lineage>
</organism>
<evidence type="ECO:0000313" key="1">
    <source>
        <dbReference type="EMBL" id="KAF5758522.1"/>
    </source>
</evidence>
<dbReference type="Gramene" id="mRNA:HanXRQr2_Chr16g0730181">
    <property type="protein sequence ID" value="mRNA:HanXRQr2_Chr16g0730181"/>
    <property type="gene ID" value="HanXRQr2_Chr16g0730181"/>
</dbReference>
<sequence>MIHYSNGVLDFRLSERKIPDSTSGYDTISFPPFFVLAVQFSINSLLLKLCNYLEPMFEFELNIPRLQFHCLPNWCVSAYFPPV</sequence>
<name>A0A9K3DQH9_HELAN</name>